<evidence type="ECO:0000313" key="2">
    <source>
        <dbReference type="EMBL" id="MFC7362884.1"/>
    </source>
</evidence>
<gene>
    <name evidence="2" type="ORF">ACFQO6_21620</name>
</gene>
<feature type="transmembrane region" description="Helical" evidence="1">
    <location>
        <begin position="261"/>
        <end position="278"/>
    </location>
</feature>
<reference evidence="3" key="1">
    <citation type="journal article" date="2019" name="Int. J. Syst. Evol. Microbiol.">
        <title>The Global Catalogue of Microorganisms (GCM) 10K type strain sequencing project: providing services to taxonomists for standard genome sequencing and annotation.</title>
        <authorList>
            <consortium name="The Broad Institute Genomics Platform"/>
            <consortium name="The Broad Institute Genome Sequencing Center for Infectious Disease"/>
            <person name="Wu L."/>
            <person name="Ma J."/>
        </authorList>
    </citation>
    <scope>NUCLEOTIDE SEQUENCE [LARGE SCALE GENOMIC DNA]</scope>
    <source>
        <strain evidence="3">FCH27</strain>
    </source>
</reference>
<dbReference type="RefSeq" id="WP_255891272.1">
    <property type="nucleotide sequence ID" value="NZ_JAFMZM010000004.1"/>
</dbReference>
<dbReference type="Proteomes" id="UP001596524">
    <property type="component" value="Unassembled WGS sequence"/>
</dbReference>
<feature type="transmembrane region" description="Helical" evidence="1">
    <location>
        <begin position="172"/>
        <end position="190"/>
    </location>
</feature>
<feature type="transmembrane region" description="Helical" evidence="1">
    <location>
        <begin position="120"/>
        <end position="138"/>
    </location>
</feature>
<feature type="transmembrane region" description="Helical" evidence="1">
    <location>
        <begin position="325"/>
        <end position="344"/>
    </location>
</feature>
<keyword evidence="1" id="KW-0812">Transmembrane</keyword>
<keyword evidence="1" id="KW-0472">Membrane</keyword>
<keyword evidence="1" id="KW-1133">Transmembrane helix</keyword>
<dbReference type="EMBL" id="JBHTCH010000028">
    <property type="protein sequence ID" value="MFC7362884.1"/>
    <property type="molecule type" value="Genomic_DNA"/>
</dbReference>
<sequence>MSSEVDKAASSDVTTEPAHRATVLFVRMWAIAHILHLLIAERNALNTPWNIAVVALAIAVLLRPEAGPLFAILLVAQVIEHTVEMPFSPDHWALVALVNLAILLTMLVGRSTSLETIAKAFPTARTLLLIAYAAAALSKWNTTFLDPVTSCANAIAGLVTFGLAGPLAESHVVNYGALATESLIFLLLVIPRTRTWGVLLGLAFHFSLSASPIIVVGDYTSTVYALFFLFLRPEVIGRVLDRTSSWAGRSAVVRDARRRPPVTAVLAFVVLGFGGHVLGPVPLATLYVLEQFYFVPVLLATALAVREQRADGSGRRLRLGRIQLLHVPVLLLALVWVLNPYLGLRTTGTNTMFSNLRTESPDPNHLFMPSWRVTDWQDDMVTLVSSTDPELQAGADNDLAVPLVALRRIAMDRPGLEVTGVLHGETVTFGSEKAQTELEPLPAWQYRLFLLRPVSTTDAPFCPQG</sequence>
<keyword evidence="3" id="KW-1185">Reference proteome</keyword>
<feature type="transmembrane region" description="Helical" evidence="1">
    <location>
        <begin position="91"/>
        <end position="108"/>
    </location>
</feature>
<comment type="caution">
    <text evidence="2">The sequence shown here is derived from an EMBL/GenBank/DDBJ whole genome shotgun (WGS) entry which is preliminary data.</text>
</comment>
<feature type="transmembrane region" description="Helical" evidence="1">
    <location>
        <begin position="20"/>
        <end position="39"/>
    </location>
</feature>
<organism evidence="2 3">
    <name type="scientific">Nocardioides astragali</name>
    <dbReference type="NCBI Taxonomy" id="1776736"/>
    <lineage>
        <taxon>Bacteria</taxon>
        <taxon>Bacillati</taxon>
        <taxon>Actinomycetota</taxon>
        <taxon>Actinomycetes</taxon>
        <taxon>Propionibacteriales</taxon>
        <taxon>Nocardioidaceae</taxon>
        <taxon>Nocardioides</taxon>
    </lineage>
</organism>
<accession>A0ABW2NAI7</accession>
<name>A0ABW2NAI7_9ACTN</name>
<protein>
    <submittedName>
        <fullName evidence="2">Uncharacterized protein</fullName>
    </submittedName>
</protein>
<evidence type="ECO:0000313" key="3">
    <source>
        <dbReference type="Proteomes" id="UP001596524"/>
    </source>
</evidence>
<evidence type="ECO:0000256" key="1">
    <source>
        <dbReference type="SAM" id="Phobius"/>
    </source>
</evidence>
<proteinExistence type="predicted"/>